<dbReference type="Proteomes" id="UP000747542">
    <property type="component" value="Unassembled WGS sequence"/>
</dbReference>
<gene>
    <name evidence="1" type="ORF">Hamer_G023157</name>
</gene>
<reference evidence="1" key="1">
    <citation type="journal article" date="2021" name="Sci. Adv.">
        <title>The American lobster genome reveals insights on longevity, neural, and immune adaptations.</title>
        <authorList>
            <person name="Polinski J.M."/>
            <person name="Zimin A.V."/>
            <person name="Clark K.F."/>
            <person name="Kohn A.B."/>
            <person name="Sadowski N."/>
            <person name="Timp W."/>
            <person name="Ptitsyn A."/>
            <person name="Khanna P."/>
            <person name="Romanova D.Y."/>
            <person name="Williams P."/>
            <person name="Greenwood S.J."/>
            <person name="Moroz L.L."/>
            <person name="Walt D.R."/>
            <person name="Bodnar A.G."/>
        </authorList>
    </citation>
    <scope>NUCLEOTIDE SEQUENCE</scope>
    <source>
        <strain evidence="1">GMGI-L3</strain>
    </source>
</reference>
<dbReference type="EMBL" id="JAHLQT010031674">
    <property type="protein sequence ID" value="KAG7160071.1"/>
    <property type="molecule type" value="Genomic_DNA"/>
</dbReference>
<evidence type="ECO:0000313" key="1">
    <source>
        <dbReference type="EMBL" id="KAG7160071.1"/>
    </source>
</evidence>
<keyword evidence="2" id="KW-1185">Reference proteome</keyword>
<accession>A0A8J5MQI8</accession>
<sequence>MNMQYNEWKKPIFPTMFEWQLNQGATEESGVWMLLVELVEDDVRHQPYDEPQDKDTQKNEEHYHPWVHIFLWNKDMDHEDDSV</sequence>
<comment type="caution">
    <text evidence="1">The sequence shown here is derived from an EMBL/GenBank/DDBJ whole genome shotgun (WGS) entry which is preliminary data.</text>
</comment>
<name>A0A8J5MQI8_HOMAM</name>
<proteinExistence type="predicted"/>
<dbReference type="AlphaFoldDB" id="A0A8J5MQI8"/>
<organism evidence="1 2">
    <name type="scientific">Homarus americanus</name>
    <name type="common">American lobster</name>
    <dbReference type="NCBI Taxonomy" id="6706"/>
    <lineage>
        <taxon>Eukaryota</taxon>
        <taxon>Metazoa</taxon>
        <taxon>Ecdysozoa</taxon>
        <taxon>Arthropoda</taxon>
        <taxon>Crustacea</taxon>
        <taxon>Multicrustacea</taxon>
        <taxon>Malacostraca</taxon>
        <taxon>Eumalacostraca</taxon>
        <taxon>Eucarida</taxon>
        <taxon>Decapoda</taxon>
        <taxon>Pleocyemata</taxon>
        <taxon>Astacidea</taxon>
        <taxon>Nephropoidea</taxon>
        <taxon>Nephropidae</taxon>
        <taxon>Homarus</taxon>
    </lineage>
</organism>
<evidence type="ECO:0000313" key="2">
    <source>
        <dbReference type="Proteomes" id="UP000747542"/>
    </source>
</evidence>
<protein>
    <submittedName>
        <fullName evidence="1">Uncharacterized protein</fullName>
    </submittedName>
</protein>